<dbReference type="CDD" id="cd03789">
    <property type="entry name" value="GT9_LPS_heptosyltransferase"/>
    <property type="match status" value="1"/>
</dbReference>
<sequence>MRQFKKILIINIFGIGDVLFTTPILTNLKIYNKDVQIGYVCNRRTVSVIEQHPCVDQVFIYERDEFNEVYKKSKIAFWRKIKAFVQEIKNEHYDVVFDFSMNTFTGFFAWMAGIAVRSGFDYKKRGIFLNKKILLEGFDDKHVVEYYLDFLRKFNIPVKETRLSLSIGEKDQQGALDYIENKNFKKPIINIMPGGGASWGKDAYYKRWPAENFAKLADKLIEKFSVDIILMGSLQEKELCQQVESLMKGRPTVLCGKTNIMQLAALSRICALNIVNDGGPLHIAVSAGSKTLSIFGPVNEYVYGPYSREGHDVVTADIACRPCYRRFRRASCTHISCLKNIKIEDVLRKVENLL</sequence>
<keyword evidence="6" id="KW-0472">Membrane</keyword>
<dbReference type="GO" id="GO:0009244">
    <property type="term" value="P:lipopolysaccharide core region biosynthetic process"/>
    <property type="evidence" value="ECO:0007669"/>
    <property type="project" value="TreeGrafter"/>
</dbReference>
<evidence type="ECO:0000256" key="2">
    <source>
        <dbReference type="ARBA" id="ARBA00022679"/>
    </source>
</evidence>
<comment type="catalytic activity">
    <reaction evidence="5">
        <text>an L-alpha-D-Hep-(1-&gt;5)-[alpha-Kdo-(2-&gt;4)]-alpha-Kdo-(2-&gt;6)-lipid A + ADP-L-glycero-beta-D-manno-heptose = an L-alpha-D-Hep-(1-&gt;3)-L-alpha-D-Hep-(1-&gt;5)-[alpha-Kdo-(2-&gt;4)]-alpha-Kdo-(2-&gt;6)-lipid A + ADP + H(+)</text>
        <dbReference type="Rhea" id="RHEA:74071"/>
        <dbReference type="ChEBI" id="CHEBI:15378"/>
        <dbReference type="ChEBI" id="CHEBI:61506"/>
        <dbReference type="ChEBI" id="CHEBI:193068"/>
        <dbReference type="ChEBI" id="CHEBI:193069"/>
        <dbReference type="ChEBI" id="CHEBI:456216"/>
        <dbReference type="EC" id="2.4.99.24"/>
    </reaction>
</comment>
<dbReference type="EMBL" id="UOGJ01000146">
    <property type="protein sequence ID" value="VAX37984.1"/>
    <property type="molecule type" value="Genomic_DNA"/>
</dbReference>
<dbReference type="InterPro" id="IPR051199">
    <property type="entry name" value="LPS_LOS_Heptosyltrfase"/>
</dbReference>
<evidence type="ECO:0000256" key="6">
    <source>
        <dbReference type="SAM" id="Phobius"/>
    </source>
</evidence>
<evidence type="ECO:0000256" key="5">
    <source>
        <dbReference type="ARBA" id="ARBA00047503"/>
    </source>
</evidence>
<dbReference type="NCBIfam" id="TIGR02195">
    <property type="entry name" value="heptsyl_trn_II"/>
    <property type="match status" value="1"/>
</dbReference>
<dbReference type="EC" id="2.4.99.24" evidence="4"/>
<reference evidence="7" key="1">
    <citation type="submission" date="2018-06" db="EMBL/GenBank/DDBJ databases">
        <authorList>
            <person name="Zhirakovskaya E."/>
        </authorList>
    </citation>
    <scope>NUCLEOTIDE SEQUENCE</scope>
</reference>
<protein>
    <recommendedName>
        <fullName evidence="4">lipopolysaccharide heptosyltransferase II</fullName>
        <ecNumber evidence="4">2.4.99.24</ecNumber>
    </recommendedName>
</protein>
<dbReference type="InterPro" id="IPR011910">
    <property type="entry name" value="RfaF"/>
</dbReference>
<keyword evidence="1" id="KW-0328">Glycosyltransferase</keyword>
<comment type="similarity">
    <text evidence="3">Belongs to the glycosyltransferase 9 family.</text>
</comment>
<name>A0A3B1DPE2_9ZZZZ</name>
<organism evidence="7">
    <name type="scientific">hydrothermal vent metagenome</name>
    <dbReference type="NCBI Taxonomy" id="652676"/>
    <lineage>
        <taxon>unclassified sequences</taxon>
        <taxon>metagenomes</taxon>
        <taxon>ecological metagenomes</taxon>
    </lineage>
</organism>
<gene>
    <name evidence="7" type="ORF">MNBD_UNCLBAC01-349</name>
</gene>
<dbReference type="GO" id="GO:0005829">
    <property type="term" value="C:cytosol"/>
    <property type="evidence" value="ECO:0007669"/>
    <property type="project" value="TreeGrafter"/>
</dbReference>
<evidence type="ECO:0000313" key="7">
    <source>
        <dbReference type="EMBL" id="VAX37984.1"/>
    </source>
</evidence>
<evidence type="ECO:0000256" key="4">
    <source>
        <dbReference type="ARBA" id="ARBA00044042"/>
    </source>
</evidence>
<keyword evidence="6" id="KW-0812">Transmembrane</keyword>
<proteinExistence type="inferred from homology"/>
<keyword evidence="2" id="KW-0808">Transferase</keyword>
<accession>A0A3B1DPE2</accession>
<dbReference type="Pfam" id="PF01075">
    <property type="entry name" value="Glyco_transf_9"/>
    <property type="match status" value="1"/>
</dbReference>
<dbReference type="InterPro" id="IPR002201">
    <property type="entry name" value="Glyco_trans_9"/>
</dbReference>
<dbReference type="GO" id="GO:0008713">
    <property type="term" value="F:ADP-heptose-lipopolysaccharide heptosyltransferase activity"/>
    <property type="evidence" value="ECO:0007669"/>
    <property type="project" value="UniProtKB-EC"/>
</dbReference>
<dbReference type="PANTHER" id="PTHR30160">
    <property type="entry name" value="TETRAACYLDISACCHARIDE 4'-KINASE-RELATED"/>
    <property type="match status" value="1"/>
</dbReference>
<evidence type="ECO:0000256" key="3">
    <source>
        <dbReference type="ARBA" id="ARBA00043995"/>
    </source>
</evidence>
<feature type="transmembrane region" description="Helical" evidence="6">
    <location>
        <begin position="7"/>
        <end position="25"/>
    </location>
</feature>
<evidence type="ECO:0000256" key="1">
    <source>
        <dbReference type="ARBA" id="ARBA00022676"/>
    </source>
</evidence>
<dbReference type="AlphaFoldDB" id="A0A3B1DPE2"/>
<dbReference type="SUPFAM" id="SSF53756">
    <property type="entry name" value="UDP-Glycosyltransferase/glycogen phosphorylase"/>
    <property type="match status" value="1"/>
</dbReference>
<dbReference type="Gene3D" id="3.40.50.2000">
    <property type="entry name" value="Glycogen Phosphorylase B"/>
    <property type="match status" value="2"/>
</dbReference>
<keyword evidence="6" id="KW-1133">Transmembrane helix</keyword>